<evidence type="ECO:0000256" key="1">
    <source>
        <dbReference type="ARBA" id="ARBA00007119"/>
    </source>
</evidence>
<dbReference type="Proteomes" id="UP001383192">
    <property type="component" value="Unassembled WGS sequence"/>
</dbReference>
<dbReference type="PANTHER" id="PTHR28657:SF5">
    <property type="entry name" value="INDOLEAMINE 2,3-DIOXYGENASE"/>
    <property type="match status" value="1"/>
</dbReference>
<organism evidence="5 6">
    <name type="scientific">Paramarasmius palmivorus</name>
    <dbReference type="NCBI Taxonomy" id="297713"/>
    <lineage>
        <taxon>Eukaryota</taxon>
        <taxon>Fungi</taxon>
        <taxon>Dikarya</taxon>
        <taxon>Basidiomycota</taxon>
        <taxon>Agaricomycotina</taxon>
        <taxon>Agaricomycetes</taxon>
        <taxon>Agaricomycetidae</taxon>
        <taxon>Agaricales</taxon>
        <taxon>Marasmiineae</taxon>
        <taxon>Marasmiaceae</taxon>
        <taxon>Paramarasmius</taxon>
    </lineage>
</organism>
<evidence type="ECO:0000313" key="6">
    <source>
        <dbReference type="Proteomes" id="UP001383192"/>
    </source>
</evidence>
<comment type="similarity">
    <text evidence="1">Belongs to the indoleamine 2,3-dioxygenase family.</text>
</comment>
<evidence type="ECO:0000313" key="5">
    <source>
        <dbReference type="EMBL" id="KAK7027247.1"/>
    </source>
</evidence>
<dbReference type="SUPFAM" id="SSF140959">
    <property type="entry name" value="Indolic compounds 2,3-dioxygenase-like"/>
    <property type="match status" value="1"/>
</dbReference>
<dbReference type="Pfam" id="PF01231">
    <property type="entry name" value="IDO"/>
    <property type="match status" value="1"/>
</dbReference>
<keyword evidence="2 4" id="KW-0479">Metal-binding</keyword>
<accession>A0AAW0BK94</accession>
<feature type="binding site" description="proximal binding residue" evidence="4">
    <location>
        <position position="396"/>
    </location>
    <ligand>
        <name>heme b</name>
        <dbReference type="ChEBI" id="CHEBI:60344"/>
    </ligand>
    <ligandPart>
        <name>Fe</name>
        <dbReference type="ChEBI" id="CHEBI:18248"/>
    </ligandPart>
</feature>
<keyword evidence="3 4" id="KW-0408">Iron</keyword>
<keyword evidence="4" id="KW-0349">Heme</keyword>
<proteinExistence type="inferred from homology"/>
<dbReference type="InterPro" id="IPR000898">
    <property type="entry name" value="Indolamine_dOase"/>
</dbReference>
<dbReference type="GO" id="GO:0046872">
    <property type="term" value="F:metal ion binding"/>
    <property type="evidence" value="ECO:0007669"/>
    <property type="project" value="UniProtKB-KW"/>
</dbReference>
<evidence type="ECO:0000256" key="2">
    <source>
        <dbReference type="ARBA" id="ARBA00022723"/>
    </source>
</evidence>
<evidence type="ECO:0008006" key="7">
    <source>
        <dbReference type="Google" id="ProtNLM"/>
    </source>
</evidence>
<dbReference type="InterPro" id="IPR037217">
    <property type="entry name" value="Trp/Indoleamine_2_3_dOase-like"/>
</dbReference>
<sequence length="457" mass="50934">MSAHLGDNSKPLTWMQSTAFDVDPRSGFMPPEVPLQRLPADWAPWEVLLDEAIKDRLVPGDRIGISAEEEDRSARWRARVQAMPLLPTAELLKDDEPTLSRRAHLVLAFLQSFYVQTLSAGSPVCIPKPIAVPLLHVSKFIGMPPVITYADCVLYNWNIATPLSGISHPVSSSSSTPACIDPEAICSQTLFTGLPDEETFYLTSAKIEVRGVEALDLMRSTMDELFVSDAIAVERITKLLERLSAVIGDLRGLLMDVRKGCDPEIYYNSVRPFFRGEDGSHEERKWVFEGIEEYPELANSDITKELSGASAAQSTMIYALDVFLGLDDARSSSFMARQQIYMPRNHRLFLDHLGSSSRPLRQFVSQRKAQGMSEDIALVQAYNSAVKALKEFRDGHMIIATLYIVSPARRARNALHDHAEMMKQKEKSLKGTGGTEMVKFLKGVRDNTKDSMLAVQS</sequence>
<keyword evidence="6" id="KW-1185">Reference proteome</keyword>
<dbReference type="EMBL" id="JAYKXP010000098">
    <property type="protein sequence ID" value="KAK7027247.1"/>
    <property type="molecule type" value="Genomic_DNA"/>
</dbReference>
<dbReference type="GO" id="GO:0034354">
    <property type="term" value="P:'de novo' NAD+ biosynthetic process from L-tryptophan"/>
    <property type="evidence" value="ECO:0007669"/>
    <property type="project" value="TreeGrafter"/>
</dbReference>
<protein>
    <recommendedName>
        <fullName evidence="7">Indoleamine 2,3-dioxygenase</fullName>
    </recommendedName>
</protein>
<dbReference type="GO" id="GO:0020037">
    <property type="term" value="F:heme binding"/>
    <property type="evidence" value="ECO:0007669"/>
    <property type="project" value="InterPro"/>
</dbReference>
<dbReference type="AlphaFoldDB" id="A0AAW0BK94"/>
<evidence type="ECO:0000256" key="4">
    <source>
        <dbReference type="PIRSR" id="PIRSR600898-1"/>
    </source>
</evidence>
<evidence type="ECO:0000256" key="3">
    <source>
        <dbReference type="ARBA" id="ARBA00023004"/>
    </source>
</evidence>
<comment type="caution">
    <text evidence="5">The sequence shown here is derived from an EMBL/GenBank/DDBJ whole genome shotgun (WGS) entry which is preliminary data.</text>
</comment>
<reference evidence="5 6" key="1">
    <citation type="submission" date="2024-01" db="EMBL/GenBank/DDBJ databases">
        <title>A draft genome for a cacao thread blight-causing isolate of Paramarasmius palmivorus.</title>
        <authorList>
            <person name="Baruah I.K."/>
            <person name="Bukari Y."/>
            <person name="Amoako-Attah I."/>
            <person name="Meinhardt L.W."/>
            <person name="Bailey B.A."/>
            <person name="Cohen S.P."/>
        </authorList>
    </citation>
    <scope>NUCLEOTIDE SEQUENCE [LARGE SCALE GENOMIC DNA]</scope>
    <source>
        <strain evidence="5 6">GH-12</strain>
    </source>
</reference>
<name>A0AAW0BK94_9AGAR</name>
<dbReference type="Gene3D" id="1.20.58.480">
    <property type="match status" value="1"/>
</dbReference>
<dbReference type="GO" id="GO:0005737">
    <property type="term" value="C:cytoplasm"/>
    <property type="evidence" value="ECO:0007669"/>
    <property type="project" value="TreeGrafter"/>
</dbReference>
<dbReference type="GO" id="GO:0033754">
    <property type="term" value="F:indoleamine 2,3-dioxygenase activity"/>
    <property type="evidence" value="ECO:0007669"/>
    <property type="project" value="TreeGrafter"/>
</dbReference>
<dbReference type="GO" id="GO:0019441">
    <property type="term" value="P:L-tryptophan catabolic process to kynurenine"/>
    <property type="evidence" value="ECO:0007669"/>
    <property type="project" value="InterPro"/>
</dbReference>
<dbReference type="PANTHER" id="PTHR28657">
    <property type="entry name" value="INDOLEAMINE 2,3-DIOXYGENASE"/>
    <property type="match status" value="1"/>
</dbReference>
<gene>
    <name evidence="5" type="ORF">VNI00_015336</name>
</gene>